<dbReference type="Pfam" id="PF17957">
    <property type="entry name" value="Big_7"/>
    <property type="match status" value="1"/>
</dbReference>
<dbReference type="EMBL" id="FQYP01000006">
    <property type="protein sequence ID" value="SHJ22704.1"/>
    <property type="molecule type" value="Genomic_DNA"/>
</dbReference>
<sequence length="1193" mass="129886">MKKNSILKTLLKKTVLLMMVITSSLSAKDIHVSKTGNDANPGTASQPYKTISKASAVAQAGDVIIIGEGTYEEVIRPARSGVAGRPITYVAKDGEKVIISAMQALSGWQKESGVIYKVKVNWDLGQENFVMNGSTAMDLARWPNNVDGKPFTLNSLRNDGGSGSNVVNGAYLTSSKIPNINWKGGSVFFYGDKPGSGWIAWKAFINSSTSGRVNFTLDKNPNWIRTFHAPADKGDFYLEGVKGALDYQNEWWFNSNTKELFVQMPGGTAPVDGKVQMRRREIAIDLNGRSYIEIKNLAVFGGSILLKTNSNNNKLYGVSSFYGNHTQGVFRGFNAGKPSVEVNGTNNIVEKCEIAFSAATGVRLGGKFNKLTNNYIHDFNYLGSYDAPLVARGGTDNKITGNTIFNGGRDGINFNGNRCEIAYNDVYKSNLIADDCATFYTVGGPQNTEIHHNWFHDSASRGSKRKAAGIYLDNDAEAFSVHHNVVWNVEWTGVQINWNGKDIDIFNNTLVKTEGGAMGAWHKEGTAFSNVKVWNNIADVETVDDPSTQEDEGTFERDADKQNNVITKSGFLNYNGNKFNLTAGSPAVNAGRQISGITNGYVGSAPDAGAYEYGGENWVPGIDWNPALGPTGQGCYGLPGENCSDANTAPAISFATPANGGQLNPGSSVAVEANATDADGSVAYVELFINNTLVRRENLAPYQWGQANQNDPLLQNLTTGTYELKAVAYDNDGDSNQATITITVGNPLPSVDTIAFVNAPTTIAPATSYTFSLDYEASADRELVVEFWSSTSWIAQQNEIVAAGSGTKSITVTLPNAPQPGTGYVYKAHIRPLNSSWQNALNRDQVNNVTVQQPYGDKVSFKNAPLAITQASSYTFDIDYEASTNREIIVEFWSATNWIAQENVTVSAGKGIQSVTVTLPSLPNPGSGYVYKTHIRPLNTTWRDWLDRDQVTGVAINALNTQIIPDGAYLIASPVNDQRLLSRTLENHSARMVNPGNFDDQKWEFTHLSDDVYTIQNKGTGRYLEVPYGACNDGSNVATWTNAVDAHKQWKVVQNGNGIYGIKPKHCLGRGLDRAAGKSNAYVQIWGYSTTNTNQKWKIIAANTSSKNNVTREVADIDAEGFIVSPNPVKEVLNLHNIKENTSVKILDITGKLILSQNLNQKDQNTQIDVSQLMNGIYFISVGNLSPIKFMKE</sequence>
<feature type="domain" description="Right handed beta helix" evidence="4">
    <location>
        <begin position="336"/>
        <end position="462"/>
    </location>
</feature>
<feature type="signal peptide" evidence="2">
    <location>
        <begin position="1"/>
        <end position="27"/>
    </location>
</feature>
<dbReference type="InterPro" id="IPR035992">
    <property type="entry name" value="Ricin_B-like_lectins"/>
</dbReference>
<evidence type="ECO:0000256" key="1">
    <source>
        <dbReference type="ARBA" id="ARBA00022729"/>
    </source>
</evidence>
<dbReference type="InterPro" id="IPR013783">
    <property type="entry name" value="Ig-like_fold"/>
</dbReference>
<evidence type="ECO:0000313" key="8">
    <source>
        <dbReference type="Proteomes" id="UP000184432"/>
    </source>
</evidence>
<evidence type="ECO:0000313" key="7">
    <source>
        <dbReference type="EMBL" id="SHJ22704.1"/>
    </source>
</evidence>
<dbReference type="PANTHER" id="PTHR36453">
    <property type="entry name" value="SECRETED PROTEIN-RELATED"/>
    <property type="match status" value="1"/>
</dbReference>
<dbReference type="SUPFAM" id="SSF51126">
    <property type="entry name" value="Pectin lyase-like"/>
    <property type="match status" value="1"/>
</dbReference>
<evidence type="ECO:0000259" key="6">
    <source>
        <dbReference type="Pfam" id="PF18962"/>
    </source>
</evidence>
<feature type="domain" description="Secretion system C-terminal sorting" evidence="6">
    <location>
        <begin position="1125"/>
        <end position="1184"/>
    </location>
</feature>
<dbReference type="InterPro" id="IPR011459">
    <property type="entry name" value="DUF1565"/>
</dbReference>
<dbReference type="SMART" id="SM00710">
    <property type="entry name" value="PbH1"/>
    <property type="match status" value="4"/>
</dbReference>
<protein>
    <submittedName>
        <fullName evidence="7">Por secretion system C-terminal sorting domain-containing protein</fullName>
    </submittedName>
</protein>
<dbReference type="Proteomes" id="UP000184432">
    <property type="component" value="Unassembled WGS sequence"/>
</dbReference>
<dbReference type="InterPro" id="IPR006626">
    <property type="entry name" value="PbH1"/>
</dbReference>
<organism evidence="7 8">
    <name type="scientific">Aquimarina spongiae</name>
    <dbReference type="NCBI Taxonomy" id="570521"/>
    <lineage>
        <taxon>Bacteria</taxon>
        <taxon>Pseudomonadati</taxon>
        <taxon>Bacteroidota</taxon>
        <taxon>Flavobacteriia</taxon>
        <taxon>Flavobacteriales</taxon>
        <taxon>Flavobacteriaceae</taxon>
        <taxon>Aquimarina</taxon>
    </lineage>
</organism>
<dbReference type="Gene3D" id="2.60.40.10">
    <property type="entry name" value="Immunoglobulins"/>
    <property type="match status" value="1"/>
</dbReference>
<dbReference type="AlphaFoldDB" id="A0A1M6HKH2"/>
<dbReference type="InterPro" id="IPR012334">
    <property type="entry name" value="Pectin_lyas_fold"/>
</dbReference>
<dbReference type="InterPro" id="IPR000772">
    <property type="entry name" value="Ricin_B_lectin"/>
</dbReference>
<feature type="domain" description="DUF1565" evidence="3">
    <location>
        <begin position="35"/>
        <end position="73"/>
    </location>
</feature>
<keyword evidence="1 2" id="KW-0732">Signal</keyword>
<dbReference type="InterPro" id="IPR026444">
    <property type="entry name" value="Secre_tail"/>
</dbReference>
<dbReference type="Gene3D" id="2.80.10.50">
    <property type="match status" value="1"/>
</dbReference>
<evidence type="ECO:0000256" key="2">
    <source>
        <dbReference type="SAM" id="SignalP"/>
    </source>
</evidence>
<feature type="chain" id="PRO_5012522622" evidence="2">
    <location>
        <begin position="28"/>
        <end position="1193"/>
    </location>
</feature>
<dbReference type="InterPro" id="IPR039448">
    <property type="entry name" value="Beta_helix"/>
</dbReference>
<dbReference type="SUPFAM" id="SSF50370">
    <property type="entry name" value="Ricin B-like lectins"/>
    <property type="match status" value="1"/>
</dbReference>
<dbReference type="NCBIfam" id="TIGR04183">
    <property type="entry name" value="Por_Secre_tail"/>
    <property type="match status" value="1"/>
</dbReference>
<dbReference type="PROSITE" id="PS50231">
    <property type="entry name" value="RICIN_B_LECTIN"/>
    <property type="match status" value="1"/>
</dbReference>
<name>A0A1M6HKH2_9FLAO</name>
<dbReference type="Gene3D" id="2.160.20.10">
    <property type="entry name" value="Single-stranded right-handed beta-helix, Pectin lyase-like"/>
    <property type="match status" value="2"/>
</dbReference>
<evidence type="ECO:0000259" key="3">
    <source>
        <dbReference type="Pfam" id="PF07602"/>
    </source>
</evidence>
<dbReference type="Pfam" id="PF07602">
    <property type="entry name" value="DUF1565"/>
    <property type="match status" value="1"/>
</dbReference>
<proteinExistence type="predicted"/>
<accession>A0A1M6HKH2</accession>
<dbReference type="Pfam" id="PF18962">
    <property type="entry name" value="Por_Secre_tail"/>
    <property type="match status" value="1"/>
</dbReference>
<dbReference type="Pfam" id="PF13229">
    <property type="entry name" value="Beta_helix"/>
    <property type="match status" value="1"/>
</dbReference>
<evidence type="ECO:0000259" key="4">
    <source>
        <dbReference type="Pfam" id="PF13229"/>
    </source>
</evidence>
<keyword evidence="8" id="KW-1185">Reference proteome</keyword>
<feature type="domain" description="Ricin B lectin" evidence="5">
    <location>
        <begin position="1000"/>
        <end position="1082"/>
    </location>
</feature>
<reference evidence="8" key="1">
    <citation type="submission" date="2016-11" db="EMBL/GenBank/DDBJ databases">
        <authorList>
            <person name="Varghese N."/>
            <person name="Submissions S."/>
        </authorList>
    </citation>
    <scope>NUCLEOTIDE SEQUENCE [LARGE SCALE GENOMIC DNA]</scope>
    <source>
        <strain evidence="8">DSM 22623</strain>
    </source>
</reference>
<gene>
    <name evidence="7" type="ORF">SAMN04488508_106330</name>
</gene>
<dbReference type="Pfam" id="PF14200">
    <property type="entry name" value="RicinB_lectin_2"/>
    <property type="match status" value="1"/>
</dbReference>
<dbReference type="STRING" id="570521.SAMN04488508_106330"/>
<dbReference type="PANTHER" id="PTHR36453:SF1">
    <property type="entry name" value="RIGHT HANDED BETA HELIX DOMAIN-CONTAINING PROTEIN"/>
    <property type="match status" value="1"/>
</dbReference>
<dbReference type="InterPro" id="IPR011050">
    <property type="entry name" value="Pectin_lyase_fold/virulence"/>
</dbReference>
<evidence type="ECO:0000259" key="5">
    <source>
        <dbReference type="Pfam" id="PF14200"/>
    </source>
</evidence>
<dbReference type="CDD" id="cd00161">
    <property type="entry name" value="beta-trefoil_Ricin-like"/>
    <property type="match status" value="1"/>
</dbReference>